<sequence length="65" mass="7419">SLRHLSPLKNVQSGLVHTSGQGLPGRMYSYETSQMPTARAGGRRVSHVFSQEREIWLPEKKRKEK</sequence>
<organism evidence="1">
    <name type="scientific">Nothobranchius furzeri</name>
    <name type="common">Turquoise killifish</name>
    <dbReference type="NCBI Taxonomy" id="105023"/>
    <lineage>
        <taxon>Eukaryota</taxon>
        <taxon>Metazoa</taxon>
        <taxon>Chordata</taxon>
        <taxon>Craniata</taxon>
        <taxon>Vertebrata</taxon>
        <taxon>Euteleostomi</taxon>
        <taxon>Actinopterygii</taxon>
        <taxon>Neopterygii</taxon>
        <taxon>Teleostei</taxon>
        <taxon>Neoteleostei</taxon>
        <taxon>Acanthomorphata</taxon>
        <taxon>Ovalentaria</taxon>
        <taxon>Atherinomorphae</taxon>
        <taxon>Cyprinodontiformes</taxon>
        <taxon>Nothobranchiidae</taxon>
        <taxon>Nothobranchius</taxon>
    </lineage>
</organism>
<feature type="non-terminal residue" evidence="1">
    <location>
        <position position="1"/>
    </location>
</feature>
<name>A0A1A8B6R5_NOTFU</name>
<dbReference type="AlphaFoldDB" id="A0A1A8B6R5"/>
<reference evidence="1" key="1">
    <citation type="submission" date="2016-05" db="EMBL/GenBank/DDBJ databases">
        <authorList>
            <person name="Lavstsen T."/>
            <person name="Jespersen J.S."/>
        </authorList>
    </citation>
    <scope>NUCLEOTIDE SEQUENCE</scope>
    <source>
        <tissue evidence="1">Brain</tissue>
    </source>
</reference>
<evidence type="ECO:0000313" key="1">
    <source>
        <dbReference type="EMBL" id="SBP62371.1"/>
    </source>
</evidence>
<protein>
    <submittedName>
        <fullName evidence="1">Uncharacterized protein</fullName>
    </submittedName>
</protein>
<reference evidence="1" key="2">
    <citation type="submission" date="2016-06" db="EMBL/GenBank/DDBJ databases">
        <title>The genome of a short-lived fish provides insights into sex chromosome evolution and the genetic control of aging.</title>
        <authorList>
            <person name="Reichwald K."/>
            <person name="Felder M."/>
            <person name="Petzold A."/>
            <person name="Koch P."/>
            <person name="Groth M."/>
            <person name="Platzer M."/>
        </authorList>
    </citation>
    <scope>NUCLEOTIDE SEQUENCE</scope>
    <source>
        <tissue evidence="1">Brain</tissue>
    </source>
</reference>
<proteinExistence type="predicted"/>
<feature type="non-terminal residue" evidence="1">
    <location>
        <position position="65"/>
    </location>
</feature>
<gene>
    <name evidence="1" type="primary">CU459095.1</name>
</gene>
<dbReference type="EMBL" id="HADY01023886">
    <property type="protein sequence ID" value="SBP62371.1"/>
    <property type="molecule type" value="Transcribed_RNA"/>
</dbReference>
<accession>A0A1A8B6R5</accession>